<sequence>MKHWVPIFVLILSILGCQNVERPEKPKNLISKEKMVDVLTEAYLANAARSVNNQAIIDKGIQVDSLIFKKFEVDSVQFAKSNDYYAADINMYLDIFQKVEARLVAMEKKLDSIRDLDRKRNDSVESQQNKERTIAEPKRDSLI</sequence>
<organism evidence="3 4">
    <name type="scientific">Aequorivita vladivostokensis</name>
    <dbReference type="NCBI Taxonomy" id="171194"/>
    <lineage>
        <taxon>Bacteria</taxon>
        <taxon>Pseudomonadati</taxon>
        <taxon>Bacteroidota</taxon>
        <taxon>Flavobacteriia</taxon>
        <taxon>Flavobacteriales</taxon>
        <taxon>Flavobacteriaceae</taxon>
        <taxon>Aequorivita</taxon>
    </lineage>
</organism>
<dbReference type="Proteomes" id="UP000033497">
    <property type="component" value="Unassembled WGS sequence"/>
</dbReference>
<reference evidence="3 4" key="1">
    <citation type="submission" date="2014-10" db="EMBL/GenBank/DDBJ databases">
        <title>Genome sequencing of Vitellibacter vladivostokensis KMM 3516.</title>
        <authorList>
            <person name="Thevarajoo S."/>
            <person name="Selvaratnam C."/>
            <person name="Goh K.M."/>
            <person name="Chong C.S."/>
        </authorList>
    </citation>
    <scope>NUCLEOTIDE SEQUENCE [LARGE SCALE GENOMIC DNA]</scope>
    <source>
        <strain evidence="3 4">KMM 3516</strain>
    </source>
</reference>
<evidence type="ECO:0000313" key="4">
    <source>
        <dbReference type="Proteomes" id="UP000033497"/>
    </source>
</evidence>
<dbReference type="EMBL" id="JSVU01000009">
    <property type="protein sequence ID" value="KJJ37655.1"/>
    <property type="molecule type" value="Genomic_DNA"/>
</dbReference>
<dbReference type="RefSeq" id="WP_045081328.1">
    <property type="nucleotide sequence ID" value="NZ_JSVU01000009.1"/>
</dbReference>
<name>A0ABR5DFW6_9FLAO</name>
<evidence type="ECO:0000256" key="1">
    <source>
        <dbReference type="SAM" id="MobiDB-lite"/>
    </source>
</evidence>
<keyword evidence="4" id="KW-1185">Reference proteome</keyword>
<accession>A0ABR5DFW6</accession>
<gene>
    <name evidence="3" type="ORF">MB09_12895</name>
</gene>
<feature type="domain" description="DUF4296" evidence="2">
    <location>
        <begin position="26"/>
        <end position="108"/>
    </location>
</feature>
<evidence type="ECO:0000313" key="3">
    <source>
        <dbReference type="EMBL" id="KJJ37655.1"/>
    </source>
</evidence>
<feature type="region of interest" description="Disordered" evidence="1">
    <location>
        <begin position="118"/>
        <end position="143"/>
    </location>
</feature>
<dbReference type="PROSITE" id="PS51257">
    <property type="entry name" value="PROKAR_LIPOPROTEIN"/>
    <property type="match status" value="1"/>
</dbReference>
<dbReference type="InterPro" id="IPR025381">
    <property type="entry name" value="DUF4296"/>
</dbReference>
<proteinExistence type="predicted"/>
<dbReference type="Pfam" id="PF14129">
    <property type="entry name" value="DUF4296"/>
    <property type="match status" value="1"/>
</dbReference>
<evidence type="ECO:0000259" key="2">
    <source>
        <dbReference type="Pfam" id="PF14129"/>
    </source>
</evidence>
<protein>
    <recommendedName>
        <fullName evidence="2">DUF4296 domain-containing protein</fullName>
    </recommendedName>
</protein>
<comment type="caution">
    <text evidence="3">The sequence shown here is derived from an EMBL/GenBank/DDBJ whole genome shotgun (WGS) entry which is preliminary data.</text>
</comment>